<dbReference type="PRINTS" id="PR00315">
    <property type="entry name" value="ELONGATNFCT"/>
</dbReference>
<dbReference type="Proteomes" id="UP000092544">
    <property type="component" value="Unassembled WGS sequence"/>
</dbReference>
<dbReference type="Gene3D" id="2.40.30.10">
    <property type="entry name" value="Translation factors"/>
    <property type="match status" value="1"/>
</dbReference>
<dbReference type="FunFam" id="2.40.30.10:FF:000006">
    <property type="entry name" value="Elongation factor G"/>
    <property type="match status" value="1"/>
</dbReference>
<evidence type="ECO:0000256" key="4">
    <source>
        <dbReference type="ARBA" id="ARBA00022741"/>
    </source>
</evidence>
<dbReference type="NCBIfam" id="TIGR00484">
    <property type="entry name" value="EF-G"/>
    <property type="match status" value="1"/>
</dbReference>
<dbReference type="RefSeq" id="WP_067018078.1">
    <property type="nucleotide sequence ID" value="NZ_FLOB01000008.1"/>
</dbReference>
<dbReference type="PROSITE" id="PS00301">
    <property type="entry name" value="G_TR_1"/>
    <property type="match status" value="1"/>
</dbReference>
<keyword evidence="12" id="KW-1185">Reference proteome</keyword>
<dbReference type="SUPFAM" id="SSF54980">
    <property type="entry name" value="EF-G C-terminal domain-like"/>
    <property type="match status" value="2"/>
</dbReference>
<dbReference type="EMBL" id="FLOB01000008">
    <property type="protein sequence ID" value="SBS34679.1"/>
    <property type="molecule type" value="Genomic_DNA"/>
</dbReference>
<dbReference type="InterPro" id="IPR005517">
    <property type="entry name" value="Transl_elong_EFG/EF2_IV"/>
</dbReference>
<organism evidence="11 12">
    <name type="scientific">Marinomonas spartinae</name>
    <dbReference type="NCBI Taxonomy" id="1792290"/>
    <lineage>
        <taxon>Bacteria</taxon>
        <taxon>Pseudomonadati</taxon>
        <taxon>Pseudomonadota</taxon>
        <taxon>Gammaproteobacteria</taxon>
        <taxon>Oceanospirillales</taxon>
        <taxon>Oceanospirillaceae</taxon>
        <taxon>Marinomonas</taxon>
    </lineage>
</organism>
<dbReference type="InterPro" id="IPR009022">
    <property type="entry name" value="EFG_III"/>
</dbReference>
<evidence type="ECO:0000256" key="6">
    <source>
        <dbReference type="ARBA" id="ARBA00022917"/>
    </source>
</evidence>
<evidence type="ECO:0000256" key="8">
    <source>
        <dbReference type="ARBA" id="ARBA00024731"/>
    </source>
</evidence>
<dbReference type="FunFam" id="3.30.230.10:FF:000003">
    <property type="entry name" value="Elongation factor G"/>
    <property type="match status" value="1"/>
</dbReference>
<keyword evidence="6 9" id="KW-0648">Protein biosynthesis</keyword>
<dbReference type="InterPro" id="IPR000640">
    <property type="entry name" value="EFG_V-like"/>
</dbReference>
<dbReference type="PROSITE" id="PS51722">
    <property type="entry name" value="G_TR_2"/>
    <property type="match status" value="1"/>
</dbReference>
<dbReference type="AlphaFoldDB" id="A0A1A8TLX3"/>
<dbReference type="InterPro" id="IPR004540">
    <property type="entry name" value="Transl_elong_EFG/EF2"/>
</dbReference>
<dbReference type="CDD" id="cd01886">
    <property type="entry name" value="EF-G"/>
    <property type="match status" value="1"/>
</dbReference>
<dbReference type="InterPro" id="IPR020568">
    <property type="entry name" value="Ribosomal_Su5_D2-typ_SF"/>
</dbReference>
<dbReference type="InterPro" id="IPR035649">
    <property type="entry name" value="EFG_V"/>
</dbReference>
<dbReference type="CDD" id="cd16262">
    <property type="entry name" value="EFG_III"/>
    <property type="match status" value="1"/>
</dbReference>
<dbReference type="InterPro" id="IPR004161">
    <property type="entry name" value="EFTu-like_2"/>
</dbReference>
<dbReference type="SUPFAM" id="SSF52540">
    <property type="entry name" value="P-loop containing nucleoside triphosphate hydrolases"/>
    <property type="match status" value="1"/>
</dbReference>
<accession>A0A1A8TLX3</accession>
<dbReference type="OrthoDB" id="9804431at2"/>
<dbReference type="Gene3D" id="3.30.70.240">
    <property type="match status" value="1"/>
</dbReference>
<comment type="similarity">
    <text evidence="1 9">Belongs to the TRAFAC class translation factor GTPase superfamily. Classic translation factor GTPase family. EF-G/EF-2 subfamily.</text>
</comment>
<dbReference type="CDD" id="cd01434">
    <property type="entry name" value="EFG_mtEFG1_IV"/>
    <property type="match status" value="1"/>
</dbReference>
<dbReference type="InterPro" id="IPR005225">
    <property type="entry name" value="Small_GTP-bd"/>
</dbReference>
<keyword evidence="7 9" id="KW-0342">GTP-binding</keyword>
<comment type="function">
    <text evidence="8 9">Catalyzes the GTP-dependent ribosomal translocation step during translation elongation. During this step, the ribosome changes from the pre-translocational (PRE) to the post-translocational (POST) state as the newly formed A-site-bound peptidyl-tRNA and P-site-bound deacylated tRNA move to the P and E sites, respectively. Catalyzes the coordinated movement of the two tRNA molecules, the mRNA and conformational changes in the ribosome.</text>
</comment>
<evidence type="ECO:0000313" key="12">
    <source>
        <dbReference type="Proteomes" id="UP000092544"/>
    </source>
</evidence>
<sequence>MADLSKYRNIGIFAHVDAGKTTTTERILKLTGKIHKLGEVHEGESTTDFMEQEAERGITIQSAAVTCEWKGHRLNVIDTPGHVDFTVEVYRSLKVLDGGVGVFCGSGGVEPQSETNWRYANESEVARLIFVNKLDRLGASFYRVTDQVKKVLGATPLIMVLPIGTEDEFSGVVDLLTRKAYIWDETGQPENYEIKDVPEDMVDQVEEYREMLIETAVEQDDDLMMAYMDGEEPSVEELKRCIRKGTRDLAFFPTYCGSAFKNKGMQLLLDAVVDYLPNPTEVDPQDLTDEEGNPTGDKAIVDAKEPLKALAFKIMDDRFGALTFVRIYSGVLNKGDTILNSFTGKTERVGRMVEMQADDRNEISSAQAGDIIAIVGMKNVQTGHTLCDPKHPCTLEAMVFPEPVISISVTPKDKGGNEKMGIAIGKMVAEDPTFRVETDIDSGETILKGMGELHLDIKVDILKRTYGVDLIVGQPQVAYRETITKEVEDTYTHKKQSGGSGQFGKIDYRIKPGEVGSGFKFSSSVVGGNVPKEFFPAVEKGFKSMMEEGVLAGFPVLDVEVELFDGGFHAVDSSAIAFEIAAKGAFRQSMPKAGPQLIEPIMKVDVFTPDDHVGDVIGDLNRRRGMIKDQEKGLTGVRIKADVPLAEMFGYISTLRTMTSGRGQFSMEFSHYLPCPSNVAETVIAAQNEKRAKKD</sequence>
<dbReference type="Pfam" id="PF00009">
    <property type="entry name" value="GTP_EFTU"/>
    <property type="match status" value="1"/>
</dbReference>
<proteinExistence type="inferred from homology"/>
<dbReference type="SMART" id="SM00889">
    <property type="entry name" value="EFG_IV"/>
    <property type="match status" value="1"/>
</dbReference>
<evidence type="ECO:0000259" key="10">
    <source>
        <dbReference type="PROSITE" id="PS51722"/>
    </source>
</evidence>
<dbReference type="InterPro" id="IPR035647">
    <property type="entry name" value="EFG_III/V"/>
</dbReference>
<dbReference type="Pfam" id="PF03144">
    <property type="entry name" value="GTP_EFTU_D2"/>
    <property type="match status" value="1"/>
</dbReference>
<dbReference type="Pfam" id="PF14492">
    <property type="entry name" value="EFG_III"/>
    <property type="match status" value="1"/>
</dbReference>
<dbReference type="HAMAP" id="MF_00054_B">
    <property type="entry name" value="EF_G_EF_2_B"/>
    <property type="match status" value="1"/>
</dbReference>
<dbReference type="Gene3D" id="3.30.70.870">
    <property type="entry name" value="Elongation Factor G (Translational Gtpase), domain 3"/>
    <property type="match status" value="1"/>
</dbReference>
<dbReference type="InterPro" id="IPR031157">
    <property type="entry name" value="G_TR_CS"/>
</dbReference>
<evidence type="ECO:0000256" key="5">
    <source>
        <dbReference type="ARBA" id="ARBA00022768"/>
    </source>
</evidence>
<dbReference type="GO" id="GO:0003746">
    <property type="term" value="F:translation elongation factor activity"/>
    <property type="evidence" value="ECO:0007669"/>
    <property type="project" value="UniProtKB-UniRule"/>
</dbReference>
<protein>
    <recommendedName>
        <fullName evidence="2 9">Elongation factor G</fullName>
        <shortName evidence="9">EF-G</shortName>
    </recommendedName>
</protein>
<dbReference type="GO" id="GO:0003924">
    <property type="term" value="F:GTPase activity"/>
    <property type="evidence" value="ECO:0007669"/>
    <property type="project" value="InterPro"/>
</dbReference>
<dbReference type="Gene3D" id="3.40.50.300">
    <property type="entry name" value="P-loop containing nucleotide triphosphate hydrolases"/>
    <property type="match status" value="1"/>
</dbReference>
<evidence type="ECO:0000256" key="1">
    <source>
        <dbReference type="ARBA" id="ARBA00005870"/>
    </source>
</evidence>
<dbReference type="GO" id="GO:0032790">
    <property type="term" value="P:ribosome disassembly"/>
    <property type="evidence" value="ECO:0007669"/>
    <property type="project" value="TreeGrafter"/>
</dbReference>
<feature type="binding site" evidence="9">
    <location>
        <begin position="132"/>
        <end position="135"/>
    </location>
    <ligand>
        <name>GTP</name>
        <dbReference type="ChEBI" id="CHEBI:37565"/>
    </ligand>
</feature>
<dbReference type="InterPro" id="IPR014721">
    <property type="entry name" value="Ribsml_uS5_D2-typ_fold_subgr"/>
</dbReference>
<evidence type="ECO:0000256" key="3">
    <source>
        <dbReference type="ARBA" id="ARBA00022490"/>
    </source>
</evidence>
<feature type="binding site" evidence="9">
    <location>
        <begin position="78"/>
        <end position="82"/>
    </location>
    <ligand>
        <name>GTP</name>
        <dbReference type="ChEBI" id="CHEBI:37565"/>
    </ligand>
</feature>
<dbReference type="Pfam" id="PF03764">
    <property type="entry name" value="EFG_IV"/>
    <property type="match status" value="1"/>
</dbReference>
<feature type="domain" description="Tr-type G" evidence="10">
    <location>
        <begin position="5"/>
        <end position="280"/>
    </location>
</feature>
<dbReference type="InterPro" id="IPR009000">
    <property type="entry name" value="Transl_B-barrel_sf"/>
</dbReference>
<dbReference type="Gene3D" id="3.30.230.10">
    <property type="match status" value="1"/>
</dbReference>
<dbReference type="CDD" id="cd04088">
    <property type="entry name" value="EFG_mtEFG_II"/>
    <property type="match status" value="1"/>
</dbReference>
<dbReference type="SUPFAM" id="SSF50447">
    <property type="entry name" value="Translation proteins"/>
    <property type="match status" value="1"/>
</dbReference>
<dbReference type="InterPro" id="IPR047872">
    <property type="entry name" value="EFG_IV"/>
</dbReference>
<dbReference type="SMART" id="SM00838">
    <property type="entry name" value="EFG_C"/>
    <property type="match status" value="1"/>
</dbReference>
<name>A0A1A8TLX3_9GAMM</name>
<dbReference type="InterPro" id="IPR027417">
    <property type="entry name" value="P-loop_NTPase"/>
</dbReference>
<dbReference type="Pfam" id="PF00679">
    <property type="entry name" value="EFG_C"/>
    <property type="match status" value="1"/>
</dbReference>
<gene>
    <name evidence="11" type="primary">fusA_1</name>
    <name evidence="9" type="synonym">fusA</name>
    <name evidence="11" type="ORF">MSP8886_03137</name>
</gene>
<evidence type="ECO:0000313" key="11">
    <source>
        <dbReference type="EMBL" id="SBS34679.1"/>
    </source>
</evidence>
<reference evidence="11 12" key="1">
    <citation type="submission" date="2016-06" db="EMBL/GenBank/DDBJ databases">
        <authorList>
            <person name="Kjaerup R.B."/>
            <person name="Dalgaard T.S."/>
            <person name="Juul-Madsen H.R."/>
        </authorList>
    </citation>
    <scope>NUCLEOTIDE SEQUENCE [LARGE SCALE GENOMIC DNA]</scope>
    <source>
        <strain evidence="11 12">CECT 8886</strain>
    </source>
</reference>
<dbReference type="STRING" id="1792290.MSP8886_03137"/>
<dbReference type="NCBIfam" id="NF009381">
    <property type="entry name" value="PRK12740.1-5"/>
    <property type="match status" value="1"/>
</dbReference>
<comment type="subcellular location">
    <subcellularLocation>
        <location evidence="9">Cytoplasm</location>
    </subcellularLocation>
</comment>
<evidence type="ECO:0000256" key="9">
    <source>
        <dbReference type="HAMAP-Rule" id="MF_00054"/>
    </source>
</evidence>
<dbReference type="CDD" id="cd03713">
    <property type="entry name" value="EFG_mtEFG_C"/>
    <property type="match status" value="1"/>
</dbReference>
<dbReference type="GO" id="GO:0005737">
    <property type="term" value="C:cytoplasm"/>
    <property type="evidence" value="ECO:0007669"/>
    <property type="project" value="UniProtKB-SubCell"/>
</dbReference>
<keyword evidence="3 9" id="KW-0963">Cytoplasm</keyword>
<dbReference type="PANTHER" id="PTHR43261:SF5">
    <property type="entry name" value="ELONGATION FACTOR G 1"/>
    <property type="match status" value="1"/>
</dbReference>
<dbReference type="InterPro" id="IPR041095">
    <property type="entry name" value="EFG_II"/>
</dbReference>
<dbReference type="GO" id="GO:0097216">
    <property type="term" value="F:guanosine tetraphosphate binding"/>
    <property type="evidence" value="ECO:0007669"/>
    <property type="project" value="UniProtKB-ARBA"/>
</dbReference>
<dbReference type="FunFam" id="3.40.50.300:FF:000029">
    <property type="entry name" value="Elongation factor G"/>
    <property type="match status" value="1"/>
</dbReference>
<dbReference type="FunFam" id="3.30.70.870:FF:000006">
    <property type="entry name" value="Elongation factor G"/>
    <property type="match status" value="1"/>
</dbReference>
<dbReference type="SUPFAM" id="SSF54211">
    <property type="entry name" value="Ribosomal protein S5 domain 2-like"/>
    <property type="match status" value="1"/>
</dbReference>
<dbReference type="PANTHER" id="PTHR43261">
    <property type="entry name" value="TRANSLATION ELONGATION FACTOR G-RELATED"/>
    <property type="match status" value="1"/>
</dbReference>
<dbReference type="InterPro" id="IPR000795">
    <property type="entry name" value="T_Tr_GTP-bd_dom"/>
</dbReference>
<evidence type="ECO:0000256" key="2">
    <source>
        <dbReference type="ARBA" id="ARBA00017872"/>
    </source>
</evidence>
<keyword evidence="4 9" id="KW-0547">Nucleotide-binding</keyword>
<keyword evidence="5 9" id="KW-0251">Elongation factor</keyword>
<dbReference type="FunFam" id="3.30.70.240:FF:000001">
    <property type="entry name" value="Elongation factor G"/>
    <property type="match status" value="1"/>
</dbReference>
<dbReference type="NCBIfam" id="TIGR00231">
    <property type="entry name" value="small_GTP"/>
    <property type="match status" value="1"/>
</dbReference>
<dbReference type="GO" id="GO:0005525">
    <property type="term" value="F:GTP binding"/>
    <property type="evidence" value="ECO:0007669"/>
    <property type="project" value="UniProtKB-UniRule"/>
</dbReference>
<feature type="binding site" evidence="9">
    <location>
        <begin position="14"/>
        <end position="21"/>
    </location>
    <ligand>
        <name>GTP</name>
        <dbReference type="ChEBI" id="CHEBI:37565"/>
    </ligand>
</feature>
<evidence type="ECO:0000256" key="7">
    <source>
        <dbReference type="ARBA" id="ARBA00023134"/>
    </source>
</evidence>